<accession>A0A183UY03</accession>
<evidence type="ECO:0000256" key="1">
    <source>
        <dbReference type="SAM" id="MobiDB-lite"/>
    </source>
</evidence>
<organism evidence="3 4">
    <name type="scientific">Toxocara canis</name>
    <name type="common">Canine roundworm</name>
    <dbReference type="NCBI Taxonomy" id="6265"/>
    <lineage>
        <taxon>Eukaryota</taxon>
        <taxon>Metazoa</taxon>
        <taxon>Ecdysozoa</taxon>
        <taxon>Nematoda</taxon>
        <taxon>Chromadorea</taxon>
        <taxon>Rhabditida</taxon>
        <taxon>Spirurina</taxon>
        <taxon>Ascaridomorpha</taxon>
        <taxon>Ascaridoidea</taxon>
        <taxon>Toxocaridae</taxon>
        <taxon>Toxocara</taxon>
    </lineage>
</organism>
<name>A0A183UY03_TOXCA</name>
<evidence type="ECO:0000313" key="2">
    <source>
        <dbReference type="EMBL" id="VDM44694.1"/>
    </source>
</evidence>
<protein>
    <submittedName>
        <fullName evidence="4">PHM7_cyt domain-containing protein</fullName>
    </submittedName>
</protein>
<dbReference type="AlphaFoldDB" id="A0A183UY03"/>
<reference evidence="2 3" key="2">
    <citation type="submission" date="2018-11" db="EMBL/GenBank/DDBJ databases">
        <authorList>
            <consortium name="Pathogen Informatics"/>
        </authorList>
    </citation>
    <scope>NUCLEOTIDE SEQUENCE [LARGE SCALE GENOMIC DNA]</scope>
</reference>
<evidence type="ECO:0000313" key="4">
    <source>
        <dbReference type="WBParaSite" id="TCNE_0001337301-mRNA-1"/>
    </source>
</evidence>
<dbReference type="Proteomes" id="UP000050794">
    <property type="component" value="Unassembled WGS sequence"/>
</dbReference>
<feature type="region of interest" description="Disordered" evidence="1">
    <location>
        <begin position="254"/>
        <end position="281"/>
    </location>
</feature>
<sequence>INESVLFDSFSRKSPSGVVSIGSAEAGTFHLERLMEESASRKQNCEPQPVAQPAKDGRKKIVLGTVIAGKSRDKTLLDESFSDAEIDAAIYSVTERSKFTGEKRTNLITALRRTLIGEITFTEAVSNYGICVTTFSPYIMKAREELRKIATQGNEACGNLYHNSLLCCDDRKHKRYQVFEVPEKWKGNHTGKDVILLLIWIHLLAALKNAIMTSAREYGGGVGGESSSFMMSMALMDVLSGDCSLYRAAIKHQTHSQKHVPSEEHVQASSSAGSCESDLSRTNRRPCERITHLMPFDENSSGEEFSGCANGTNGFATHSTSHSMREHAVSDLEKRVNAYFSSRVGFKNSFFGITDEEQLSKIKKVAGKLHSSISFFFRCSSSSGQHSMFFIFLVVNALRRSAVVHWQRLFLTFGLLLSTVSGSDVVSQFMRVVNCRIVEGKKSVEVVRVTLLECLCITNAAQYANVLYLRVIRSRVTVTAAAARTSISTGTIRPYVHEALQLLEQLSVSPSPEELLQKHSSCMVCFILLFDGTSCENSAVNEAFDIADVKKILNELLEVSALDEDGRRKIFETVLRVRF</sequence>
<dbReference type="WBParaSite" id="TCNE_0001337301-mRNA-1">
    <property type="protein sequence ID" value="TCNE_0001337301-mRNA-1"/>
    <property type="gene ID" value="TCNE_0001337301"/>
</dbReference>
<reference evidence="4" key="1">
    <citation type="submission" date="2016-06" db="UniProtKB">
        <authorList>
            <consortium name="WormBaseParasite"/>
        </authorList>
    </citation>
    <scope>IDENTIFICATION</scope>
</reference>
<evidence type="ECO:0000313" key="3">
    <source>
        <dbReference type="Proteomes" id="UP000050794"/>
    </source>
</evidence>
<proteinExistence type="predicted"/>
<dbReference type="EMBL" id="UYWY01021693">
    <property type="protein sequence ID" value="VDM44694.1"/>
    <property type="molecule type" value="Genomic_DNA"/>
</dbReference>
<gene>
    <name evidence="2" type="ORF">TCNE_LOCUS13373</name>
</gene>
<keyword evidence="3" id="KW-1185">Reference proteome</keyword>